<dbReference type="GO" id="GO:0005737">
    <property type="term" value="C:cytoplasm"/>
    <property type="evidence" value="ECO:0007669"/>
    <property type="project" value="TreeGrafter"/>
</dbReference>
<dbReference type="SUPFAM" id="SSF109604">
    <property type="entry name" value="HD-domain/PDEase-like"/>
    <property type="match status" value="2"/>
</dbReference>
<proteinExistence type="predicted"/>
<dbReference type="InterPro" id="IPR006674">
    <property type="entry name" value="HD_domain"/>
</dbReference>
<keyword evidence="2" id="KW-0378">Hydrolase</keyword>
<feature type="domain" description="HD" evidence="3">
    <location>
        <begin position="258"/>
        <end position="345"/>
    </location>
</feature>
<dbReference type="PANTHER" id="PTHR11845">
    <property type="entry name" value="5'-DEOXYNUCLEOTIDASE HDDC2"/>
    <property type="match status" value="1"/>
</dbReference>
<dbReference type="Gene3D" id="1.10.3210.10">
    <property type="entry name" value="Hypothetical protein af1432"/>
    <property type="match status" value="2"/>
</dbReference>
<protein>
    <recommendedName>
        <fullName evidence="3">HD domain-containing protein</fullName>
    </recommendedName>
</protein>
<evidence type="ECO:0000259" key="3">
    <source>
        <dbReference type="Pfam" id="PF13023"/>
    </source>
</evidence>
<reference evidence="4 5" key="1">
    <citation type="journal article" date="2016" name="Nat. Commun.">
        <title>Thousands of microbial genomes shed light on interconnected biogeochemical processes in an aquifer system.</title>
        <authorList>
            <person name="Anantharaman K."/>
            <person name="Brown C.T."/>
            <person name="Hug L.A."/>
            <person name="Sharon I."/>
            <person name="Castelle C.J."/>
            <person name="Probst A.J."/>
            <person name="Thomas B.C."/>
            <person name="Singh A."/>
            <person name="Wilkins M.J."/>
            <person name="Karaoz U."/>
            <person name="Brodie E.L."/>
            <person name="Williams K.H."/>
            <person name="Hubbard S.S."/>
            <person name="Banfield J.F."/>
        </authorList>
    </citation>
    <scope>NUCLEOTIDE SEQUENCE [LARGE SCALE GENOMIC DNA]</scope>
</reference>
<accession>A0A1F4XLJ5</accession>
<evidence type="ECO:0000256" key="1">
    <source>
        <dbReference type="ARBA" id="ARBA00022723"/>
    </source>
</evidence>
<keyword evidence="1" id="KW-0479">Metal-binding</keyword>
<dbReference type="PANTHER" id="PTHR11845:SF13">
    <property type="entry name" value="5'-DEOXYNUCLEOTIDASE HDDC2"/>
    <property type="match status" value="1"/>
</dbReference>
<dbReference type="AlphaFoldDB" id="A0A1F4XLJ5"/>
<evidence type="ECO:0000256" key="2">
    <source>
        <dbReference type="ARBA" id="ARBA00022801"/>
    </source>
</evidence>
<evidence type="ECO:0000313" key="5">
    <source>
        <dbReference type="Proteomes" id="UP000177614"/>
    </source>
</evidence>
<gene>
    <name evidence="4" type="ORF">A2V81_01010</name>
</gene>
<dbReference type="Proteomes" id="UP000177614">
    <property type="component" value="Unassembled WGS sequence"/>
</dbReference>
<dbReference type="Pfam" id="PF13023">
    <property type="entry name" value="HD_3"/>
    <property type="match status" value="1"/>
</dbReference>
<dbReference type="EMBL" id="MEWR01000005">
    <property type="protein sequence ID" value="OGC82529.1"/>
    <property type="molecule type" value="Genomic_DNA"/>
</dbReference>
<dbReference type="InterPro" id="IPR039356">
    <property type="entry name" value="YfbR/HDDC2"/>
</dbReference>
<sequence length="464" mass="53811">MKTPSSFPKQKYRDRWGIEAAKDDLFLHPKAENWLKFLRLTGELPIEMRRVGWTGIGFTREQQDTLAAHSFTGALKTLIVSLYLEEHDVKFDVRRTLHMFPLHDVSEINGGDIGTPRAAIYPELKQASRDIEGFTNSDLQKLLSNEPLATKFRDLTREEQEQKTDESKLIKFVDRIEALFHLFRIHPQPYNDKNDQYFKPIITSIESEGMQKYLQLFVDAFTEAHKRGDLSRRELTDIHDEDNEERRLVLMCKDLQGVKHIDRTSWTWAGLKKHEIDTIAEHGHATNIATWLLGEVLQETGVQVDTRKLMSLSLVQDLGKLYGGDVSVASRDKFDERRQASYKIRDITVKIITDNLGKTKLSETVRALHDERLERNSDHNIVVMIASRIMDLVHFDLVQRPNYGDSYRDFVDDKIIALIHSIEDKELQKHMLCLARKWIFFIEQGTLRHSGHALLGGDGRHYIK</sequence>
<comment type="caution">
    <text evidence="4">The sequence shown here is derived from an EMBL/GenBank/DDBJ whole genome shotgun (WGS) entry which is preliminary data.</text>
</comment>
<name>A0A1F4XLJ5_9BACT</name>
<dbReference type="GO" id="GO:0046872">
    <property type="term" value="F:metal ion binding"/>
    <property type="evidence" value="ECO:0007669"/>
    <property type="project" value="UniProtKB-KW"/>
</dbReference>
<dbReference type="GO" id="GO:0002953">
    <property type="term" value="F:5'-deoxynucleotidase activity"/>
    <property type="evidence" value="ECO:0007669"/>
    <property type="project" value="InterPro"/>
</dbReference>
<dbReference type="STRING" id="1817814.A2V81_01010"/>
<evidence type="ECO:0000313" key="4">
    <source>
        <dbReference type="EMBL" id="OGC82529.1"/>
    </source>
</evidence>
<dbReference type="Pfam" id="PF12917">
    <property type="entry name" value="YfbR-like"/>
    <property type="match status" value="1"/>
</dbReference>
<organism evidence="4 5">
    <name type="scientific">Candidatus Abawacabacteria bacterium RBG_16_42_10</name>
    <dbReference type="NCBI Taxonomy" id="1817814"/>
    <lineage>
        <taxon>Bacteria</taxon>
        <taxon>Candidatus Abawacaibacteriota</taxon>
    </lineage>
</organism>